<name>A0A2U2MVU2_9GAMM</name>
<keyword evidence="1" id="KW-1277">Toxin-antitoxin system</keyword>
<dbReference type="AlphaFoldDB" id="A0A2U2MVU2"/>
<gene>
    <name evidence="3" type="ORF">DEM34_18850</name>
</gene>
<proteinExistence type="inferred from homology"/>
<dbReference type="GO" id="GO:0006355">
    <property type="term" value="P:regulation of DNA-templated transcription"/>
    <property type="evidence" value="ECO:0007669"/>
    <property type="project" value="InterPro"/>
</dbReference>
<organism evidence="3 4">
    <name type="scientific">Sediminicurvatus halobius</name>
    <dbReference type="NCBI Taxonomy" id="2182432"/>
    <lineage>
        <taxon>Bacteria</taxon>
        <taxon>Pseudomonadati</taxon>
        <taxon>Pseudomonadota</taxon>
        <taxon>Gammaproteobacteria</taxon>
        <taxon>Chromatiales</taxon>
        <taxon>Ectothiorhodospiraceae</taxon>
        <taxon>Sediminicurvatus</taxon>
    </lineage>
</organism>
<keyword evidence="4" id="KW-1185">Reference proteome</keyword>
<evidence type="ECO:0008006" key="5">
    <source>
        <dbReference type="Google" id="ProtNLM"/>
    </source>
</evidence>
<comment type="caution">
    <text evidence="3">The sequence shown here is derived from an EMBL/GenBank/DDBJ whole genome shotgun (WGS) entry which is preliminary data.</text>
</comment>
<evidence type="ECO:0000256" key="2">
    <source>
        <dbReference type="ARBA" id="ARBA00049988"/>
    </source>
</evidence>
<comment type="similarity">
    <text evidence="2">Belongs to the TacA antitoxin family.</text>
</comment>
<accession>A0A2U2MVU2</accession>
<dbReference type="Proteomes" id="UP000245474">
    <property type="component" value="Unassembled WGS sequence"/>
</dbReference>
<protein>
    <recommendedName>
        <fullName evidence="5">DUF1778 domain-containing protein</fullName>
    </recommendedName>
</protein>
<reference evidence="3 4" key="1">
    <citation type="submission" date="2018-05" db="EMBL/GenBank/DDBJ databases">
        <title>Spiribacter halobius sp. nov., a moderately halophilic bacterium isolated from marine solar saltern.</title>
        <authorList>
            <person name="Zheng W.-S."/>
            <person name="Lu D.-C."/>
            <person name="Du Z.-J."/>
        </authorList>
    </citation>
    <scope>NUCLEOTIDE SEQUENCE [LARGE SCALE GENOMIC DNA]</scope>
    <source>
        <strain evidence="3 4">E85</strain>
    </source>
</reference>
<dbReference type="InterPro" id="IPR014795">
    <property type="entry name" value="TacA_1-like"/>
</dbReference>
<sequence length="94" mass="10931">MEQRDRQASRMYIRTSQAMREQVSRAAALSGQGVSEYVRDVLAREARRTIEAHETIAIAEGDRDAFIEAMRKPPAWPEHMKAKVRRYRERIASE</sequence>
<dbReference type="Pfam" id="PF08681">
    <property type="entry name" value="TacA1"/>
    <property type="match status" value="1"/>
</dbReference>
<evidence type="ECO:0000313" key="3">
    <source>
        <dbReference type="EMBL" id="PWG60979.1"/>
    </source>
</evidence>
<dbReference type="InterPro" id="IPR010985">
    <property type="entry name" value="Ribbon_hlx_hlx"/>
</dbReference>
<dbReference type="SUPFAM" id="SSF47598">
    <property type="entry name" value="Ribbon-helix-helix"/>
    <property type="match status" value="1"/>
</dbReference>
<dbReference type="Gene3D" id="1.20.5.780">
    <property type="entry name" value="Single helix bin"/>
    <property type="match status" value="1"/>
</dbReference>
<evidence type="ECO:0000313" key="4">
    <source>
        <dbReference type="Proteomes" id="UP000245474"/>
    </source>
</evidence>
<dbReference type="EMBL" id="QFFI01000059">
    <property type="protein sequence ID" value="PWG60979.1"/>
    <property type="molecule type" value="Genomic_DNA"/>
</dbReference>
<evidence type="ECO:0000256" key="1">
    <source>
        <dbReference type="ARBA" id="ARBA00022649"/>
    </source>
</evidence>